<reference evidence="2 3" key="1">
    <citation type="submission" date="2020-02" db="EMBL/GenBank/DDBJ databases">
        <title>Bacillus aquiflavi sp. nov., isolated from yellow water of strong flavor Chinese baijiu in Yibin region of China.</title>
        <authorList>
            <person name="Xie J."/>
        </authorList>
    </citation>
    <scope>NUCLEOTIDE SEQUENCE [LARGE SCALE GENOMIC DNA]</scope>
    <source>
        <strain evidence="2 3">SA4</strain>
    </source>
</reference>
<dbReference type="GO" id="GO:0005886">
    <property type="term" value="C:plasma membrane"/>
    <property type="evidence" value="ECO:0007669"/>
    <property type="project" value="UniProtKB-SubCell"/>
</dbReference>
<dbReference type="PANTHER" id="PTHR43471">
    <property type="entry name" value="ABC TRANSPORTER PERMEASE"/>
    <property type="match status" value="1"/>
</dbReference>
<feature type="transmembrane region" description="Helical" evidence="1">
    <location>
        <begin position="184"/>
        <end position="203"/>
    </location>
</feature>
<protein>
    <submittedName>
        <fullName evidence="2">ABC transporter permease subunit</fullName>
    </submittedName>
</protein>
<feature type="transmembrane region" description="Helical" evidence="1">
    <location>
        <begin position="21"/>
        <end position="42"/>
    </location>
</feature>
<name>A0A6M0Q3L2_9BACI</name>
<organism evidence="2 3">
    <name type="scientific">Bacillus mesophilus</name>
    <dbReference type="NCBI Taxonomy" id="1808955"/>
    <lineage>
        <taxon>Bacteria</taxon>
        <taxon>Bacillati</taxon>
        <taxon>Bacillota</taxon>
        <taxon>Bacilli</taxon>
        <taxon>Bacillales</taxon>
        <taxon>Bacillaceae</taxon>
        <taxon>Bacillus</taxon>
    </lineage>
</organism>
<feature type="transmembrane region" description="Helical" evidence="1">
    <location>
        <begin position="157"/>
        <end position="177"/>
    </location>
</feature>
<sequence length="260" mass="28682">MTHLAVLYRKEMTEMIRNYKLLWIPLVFILLGIMQPVSAYYLPQILETFGGLPEGAKIEIPTPTGPQVLMEVLSNYGMIGVLILVLSGMGIVSGERQSGVAGMVMMKPVPYSSYILSKWAGFLTITLFSLLIGYAASWYYTNLLIEHVAFTPVFQSIAVYSLWLVFVVTLTIFFSTLMKGTGSVAFVTILVVVILSTVTSLITKYTKWSPATMTEHAGTLLQAGELQSSFLLAVVTTLAIIVGILVLTIQVFKHKELLEQ</sequence>
<dbReference type="AlphaFoldDB" id="A0A6M0Q3L2"/>
<evidence type="ECO:0000313" key="3">
    <source>
        <dbReference type="Proteomes" id="UP000481043"/>
    </source>
</evidence>
<dbReference type="GO" id="GO:0140359">
    <property type="term" value="F:ABC-type transporter activity"/>
    <property type="evidence" value="ECO:0007669"/>
    <property type="project" value="InterPro"/>
</dbReference>
<keyword evidence="1" id="KW-1133">Transmembrane helix</keyword>
<keyword evidence="1" id="KW-0812">Transmembrane</keyword>
<gene>
    <name evidence="2" type="ORF">G4D63_04440</name>
</gene>
<dbReference type="Pfam" id="PF12679">
    <property type="entry name" value="ABC2_membrane_2"/>
    <property type="match status" value="1"/>
</dbReference>
<keyword evidence="3" id="KW-1185">Reference proteome</keyword>
<dbReference type="RefSeq" id="WP_163178072.1">
    <property type="nucleotide sequence ID" value="NZ_JAAIWM010000001.1"/>
</dbReference>
<dbReference type="EMBL" id="JAAIWM010000001">
    <property type="protein sequence ID" value="NEY70987.1"/>
    <property type="molecule type" value="Genomic_DNA"/>
</dbReference>
<feature type="transmembrane region" description="Helical" evidence="1">
    <location>
        <begin position="115"/>
        <end position="137"/>
    </location>
</feature>
<evidence type="ECO:0000313" key="2">
    <source>
        <dbReference type="EMBL" id="NEY70987.1"/>
    </source>
</evidence>
<feature type="transmembrane region" description="Helical" evidence="1">
    <location>
        <begin position="230"/>
        <end position="252"/>
    </location>
</feature>
<dbReference type="Proteomes" id="UP000481043">
    <property type="component" value="Unassembled WGS sequence"/>
</dbReference>
<proteinExistence type="predicted"/>
<keyword evidence="1" id="KW-0472">Membrane</keyword>
<evidence type="ECO:0000256" key="1">
    <source>
        <dbReference type="SAM" id="Phobius"/>
    </source>
</evidence>
<comment type="caution">
    <text evidence="2">The sequence shown here is derived from an EMBL/GenBank/DDBJ whole genome shotgun (WGS) entry which is preliminary data.</text>
</comment>
<accession>A0A6M0Q3L2</accession>
<feature type="transmembrane region" description="Helical" evidence="1">
    <location>
        <begin position="76"/>
        <end position="94"/>
    </location>
</feature>